<accession>A0A919NRK8</accession>
<dbReference type="Proteomes" id="UP000623608">
    <property type="component" value="Unassembled WGS sequence"/>
</dbReference>
<protein>
    <submittedName>
        <fullName evidence="1">Uncharacterized protein</fullName>
    </submittedName>
</protein>
<evidence type="ECO:0000313" key="1">
    <source>
        <dbReference type="EMBL" id="GIF22532.1"/>
    </source>
</evidence>
<sequence>MRRTKHGEALKVQDLADASTGNQATPRCLHCSEQLVLDELWGWVHDGGEYLCRDRESGEVLCQPATLI</sequence>
<dbReference type="EMBL" id="BOMY01000034">
    <property type="protein sequence ID" value="GIF22532.1"/>
    <property type="molecule type" value="Genomic_DNA"/>
</dbReference>
<keyword evidence="2" id="KW-1185">Reference proteome</keyword>
<evidence type="ECO:0000313" key="2">
    <source>
        <dbReference type="Proteomes" id="UP000623608"/>
    </source>
</evidence>
<reference evidence="1" key="1">
    <citation type="submission" date="2021-01" db="EMBL/GenBank/DDBJ databases">
        <title>Whole genome shotgun sequence of Actinoplanes tereljensis NBRC 105297.</title>
        <authorList>
            <person name="Komaki H."/>
            <person name="Tamura T."/>
        </authorList>
    </citation>
    <scope>NUCLEOTIDE SEQUENCE</scope>
    <source>
        <strain evidence="1">NBRC 105297</strain>
    </source>
</reference>
<comment type="caution">
    <text evidence="1">The sequence shown here is derived from an EMBL/GenBank/DDBJ whole genome shotgun (WGS) entry which is preliminary data.</text>
</comment>
<dbReference type="AlphaFoldDB" id="A0A919NRK8"/>
<organism evidence="1 2">
    <name type="scientific">Paractinoplanes tereljensis</name>
    <dbReference type="NCBI Taxonomy" id="571912"/>
    <lineage>
        <taxon>Bacteria</taxon>
        <taxon>Bacillati</taxon>
        <taxon>Actinomycetota</taxon>
        <taxon>Actinomycetes</taxon>
        <taxon>Micromonosporales</taxon>
        <taxon>Micromonosporaceae</taxon>
        <taxon>Paractinoplanes</taxon>
    </lineage>
</organism>
<proteinExistence type="predicted"/>
<name>A0A919NRK8_9ACTN</name>
<gene>
    <name evidence="1" type="ORF">Ate02nite_52620</name>
</gene>